<dbReference type="Proteomes" id="UP000198348">
    <property type="component" value="Unassembled WGS sequence"/>
</dbReference>
<dbReference type="RefSeq" id="WP_245818669.1">
    <property type="nucleotide sequence ID" value="NZ_FZNW01000009.1"/>
</dbReference>
<reference evidence="1 2" key="1">
    <citation type="submission" date="2017-06" db="EMBL/GenBank/DDBJ databases">
        <authorList>
            <person name="Kim H.J."/>
            <person name="Triplett B.A."/>
        </authorList>
    </citation>
    <scope>NUCLEOTIDE SEQUENCE [LARGE SCALE GENOMIC DNA]</scope>
    <source>
        <strain evidence="1 2">DSM 45207</strain>
    </source>
</reference>
<keyword evidence="2" id="KW-1185">Reference proteome</keyword>
<gene>
    <name evidence="1" type="ORF">SAMN06265360_109149</name>
</gene>
<organism evidence="1 2">
    <name type="scientific">Haloechinothrix alba</name>
    <dbReference type="NCBI Taxonomy" id="664784"/>
    <lineage>
        <taxon>Bacteria</taxon>
        <taxon>Bacillati</taxon>
        <taxon>Actinomycetota</taxon>
        <taxon>Actinomycetes</taxon>
        <taxon>Pseudonocardiales</taxon>
        <taxon>Pseudonocardiaceae</taxon>
        <taxon>Haloechinothrix</taxon>
    </lineage>
</organism>
<dbReference type="EMBL" id="FZNW01000009">
    <property type="protein sequence ID" value="SNR54871.1"/>
    <property type="molecule type" value="Genomic_DNA"/>
</dbReference>
<evidence type="ECO:0000313" key="1">
    <source>
        <dbReference type="EMBL" id="SNR54871.1"/>
    </source>
</evidence>
<sequence length="318" mass="35838">MTRSNATLAFPHAVLAEEDWRARERAHAERVCHWTEPHRQRKARGAKHPVWDFLFTYYSYRPSRLERWQPGPGVVLAGTGAGRFLDRAGYRAVSEGVTLDMARFHRTRSDSTRFILSLLEATAERPARLNCFGLHEWAMVYRERGDAIRHSEVPLRLGADGTDDVVDALDVRCSHYDAYRFFSEAAKPLNSTTPTRSDQRAHEQPGCLHANMDLFKWAYKLDPFVPSELLADTFELAARVRELDMRASPYDLSDYGFSPVRIETSQGRAEYARAQAGFSRRAASLRARLIDHCRALLDHGGEPDAAGAVHTGPAAVEG</sequence>
<evidence type="ECO:0000313" key="2">
    <source>
        <dbReference type="Proteomes" id="UP000198348"/>
    </source>
</evidence>
<name>A0A238X8H6_9PSEU</name>
<proteinExistence type="predicted"/>
<accession>A0A238X8H6</accession>
<protein>
    <recommendedName>
        <fullName evidence="3">3-methyladenine DNA glycosylase</fullName>
    </recommendedName>
</protein>
<dbReference type="AlphaFoldDB" id="A0A238X8H6"/>
<evidence type="ECO:0008006" key="3">
    <source>
        <dbReference type="Google" id="ProtNLM"/>
    </source>
</evidence>